<dbReference type="EMBL" id="OM869633">
    <property type="protein sequence ID" value="UPW41590.1"/>
    <property type="molecule type" value="Genomic_DNA"/>
</dbReference>
<feature type="compositionally biased region" description="Pro residues" evidence="1">
    <location>
        <begin position="98"/>
        <end position="108"/>
    </location>
</feature>
<evidence type="ECO:0000313" key="2">
    <source>
        <dbReference type="EMBL" id="UPW41590.1"/>
    </source>
</evidence>
<feature type="compositionally biased region" description="Low complexity" evidence="1">
    <location>
        <begin position="86"/>
        <end position="97"/>
    </location>
</feature>
<reference evidence="2" key="1">
    <citation type="submission" date="2022-02" db="EMBL/GenBank/DDBJ databases">
        <title>Towards deciphering the DNA virus diversity associated with rodent species in the families Cricetidae and Heteromyidae.</title>
        <authorList>
            <person name="Lund M."/>
            <person name="Larsen B.B."/>
            <person name="Gryseels S."/>
            <person name="Kraberger S."/>
            <person name="Rowsey D.M."/>
            <person name="Steger L."/>
            <person name="Yule K.M."/>
            <person name="Upham N.S."/>
            <person name="Worobey M."/>
            <person name="Van Doorslaer K."/>
            <person name="Varsani A."/>
        </authorList>
    </citation>
    <scope>NUCLEOTIDE SEQUENCE</scope>
    <source>
        <strain evidence="2">NeonRodF8_47</strain>
    </source>
</reference>
<organism evidence="2">
    <name type="scientific">Peromfec virus RodF8_47</name>
    <dbReference type="NCBI Taxonomy" id="2929378"/>
    <lineage>
        <taxon>Viruses</taxon>
        <taxon>Monodnaviria</taxon>
        <taxon>Sangervirae</taxon>
        <taxon>Phixviricota</taxon>
        <taxon>Malgrandaviricetes</taxon>
        <taxon>Petitvirales</taxon>
        <taxon>Microviridae</taxon>
    </lineage>
</organism>
<name>A0A976N2K5_9VIRU</name>
<feature type="region of interest" description="Disordered" evidence="1">
    <location>
        <begin position="85"/>
        <end position="116"/>
    </location>
</feature>
<proteinExistence type="predicted"/>
<feature type="compositionally biased region" description="Acidic residues" evidence="1">
    <location>
        <begin position="51"/>
        <end position="63"/>
    </location>
</feature>
<accession>A0A976N2K5</accession>
<sequence length="116" mass="12415">MIIYSNFGVTPEPDVEVLTSIDDTIPDQSLSVREILQRYAVSGQPLPPVDSGEDDDIDAPDETFGDLVDAQNAVSDGYDVYHRTQASFRSSESSAPSDAPPSDTPPSDSPSVSKPE</sequence>
<feature type="region of interest" description="Disordered" evidence="1">
    <location>
        <begin position="42"/>
        <end position="63"/>
    </location>
</feature>
<evidence type="ECO:0000256" key="1">
    <source>
        <dbReference type="SAM" id="MobiDB-lite"/>
    </source>
</evidence>
<protein>
    <submittedName>
        <fullName evidence="2">Uncharacterized protein</fullName>
    </submittedName>
</protein>